<evidence type="ECO:0000313" key="6">
    <source>
        <dbReference type="EMBL" id="KAB4245220.1"/>
    </source>
</evidence>
<dbReference type="EMBL" id="WCTL01000005">
    <property type="protein sequence ID" value="KAB4237790.1"/>
    <property type="molecule type" value="Genomic_DNA"/>
</dbReference>
<evidence type="ECO:0000259" key="1">
    <source>
        <dbReference type="Pfam" id="PF00534"/>
    </source>
</evidence>
<evidence type="ECO:0000313" key="14">
    <source>
        <dbReference type="Proteomes" id="UP000431575"/>
    </source>
</evidence>
<evidence type="ECO:0000313" key="2">
    <source>
        <dbReference type="EMBL" id="KAB4110616.1"/>
    </source>
</evidence>
<dbReference type="Pfam" id="PF00534">
    <property type="entry name" value="Glycos_transf_1"/>
    <property type="match status" value="1"/>
</dbReference>
<comment type="caution">
    <text evidence="10">The sequence shown here is derived from an EMBL/GenBank/DDBJ whole genome shotgun (WGS) entry which is preliminary data.</text>
</comment>
<feature type="domain" description="Glycosyl transferase family 1" evidence="1">
    <location>
        <begin position="204"/>
        <end position="357"/>
    </location>
</feature>
<evidence type="ECO:0000313" key="8">
    <source>
        <dbReference type="EMBL" id="RGZ45461.1"/>
    </source>
</evidence>
<evidence type="ECO:0000313" key="5">
    <source>
        <dbReference type="EMBL" id="KAB4237790.1"/>
    </source>
</evidence>
<evidence type="ECO:0000313" key="3">
    <source>
        <dbReference type="EMBL" id="KAB4125558.1"/>
    </source>
</evidence>
<protein>
    <submittedName>
        <fullName evidence="10">Glycosyltransferase family 4 protein</fullName>
    </submittedName>
</protein>
<dbReference type="AlphaFoldDB" id="A0A139JYR4"/>
<dbReference type="EMBL" id="WCUP01000003">
    <property type="protein sequence ID" value="KAB4110616.1"/>
    <property type="molecule type" value="Genomic_DNA"/>
</dbReference>
<evidence type="ECO:0000313" key="15">
    <source>
        <dbReference type="Proteomes" id="UP000438773"/>
    </source>
</evidence>
<dbReference type="Proteomes" id="UP000283684">
    <property type="component" value="Unassembled WGS sequence"/>
</dbReference>
<gene>
    <name evidence="10" type="ORF">DW216_13615</name>
    <name evidence="9" type="ORF">DW758_00180</name>
    <name evidence="8" type="ORF">DW988_17540</name>
    <name evidence="6" type="ORF">GAP41_02840</name>
    <name evidence="5" type="ORF">GAP47_07650</name>
    <name evidence="4" type="ORF">GAQ34_21220</name>
    <name evidence="2" type="ORF">GAQ70_04110</name>
    <name evidence="3" type="ORF">GAQ75_07145</name>
    <name evidence="7" type="ORF">POZ10_17520</name>
</gene>
<dbReference type="Proteomes" id="UP000431575">
    <property type="component" value="Unassembled WGS sequence"/>
</dbReference>
<dbReference type="Proteomes" id="UP000283766">
    <property type="component" value="Unassembled WGS sequence"/>
</dbReference>
<evidence type="ECO:0000313" key="10">
    <source>
        <dbReference type="EMBL" id="RHH29922.1"/>
    </source>
</evidence>
<dbReference type="EMBL" id="WCUQ01000004">
    <property type="protein sequence ID" value="KAB4125558.1"/>
    <property type="molecule type" value="Genomic_DNA"/>
</dbReference>
<dbReference type="EMBL" id="QSJZ01000001">
    <property type="protein sequence ID" value="RHE25535.1"/>
    <property type="molecule type" value="Genomic_DNA"/>
</dbReference>
<proteinExistence type="predicted"/>
<evidence type="ECO:0000313" key="11">
    <source>
        <dbReference type="Proteomes" id="UP000283601"/>
    </source>
</evidence>
<reference evidence="14 15" key="2">
    <citation type="journal article" date="2019" name="Nat. Med.">
        <title>A library of human gut bacterial isolates paired with longitudinal multiomics data enables mechanistic microbiome research.</title>
        <authorList>
            <person name="Poyet M."/>
            <person name="Groussin M."/>
            <person name="Gibbons S.M."/>
            <person name="Avila-Pacheco J."/>
            <person name="Jiang X."/>
            <person name="Kearney S.M."/>
            <person name="Perrotta A.R."/>
            <person name="Berdy B."/>
            <person name="Zhao S."/>
            <person name="Lieberman T.D."/>
            <person name="Swanson P.K."/>
            <person name="Smith M."/>
            <person name="Roesemann S."/>
            <person name="Alexander J.E."/>
            <person name="Rich S.A."/>
            <person name="Livny J."/>
            <person name="Vlamakis H."/>
            <person name="Clish C."/>
            <person name="Bullock K."/>
            <person name="Deik A."/>
            <person name="Scott J."/>
            <person name="Pierce K.A."/>
            <person name="Xavier R.J."/>
            <person name="Alm E.J."/>
        </authorList>
    </citation>
    <scope>NUCLEOTIDE SEQUENCE [LARGE SCALE GENOMIC DNA]</scope>
    <source>
        <strain evidence="4 17">BIOML-A21</strain>
        <strain evidence="2 16">BIOML-A36</strain>
        <strain evidence="3 15">BIOML-A37</strain>
        <strain evidence="5 18">BIOML-A5</strain>
        <strain evidence="6 14">BIOML-A6</strain>
    </source>
</reference>
<dbReference type="EMBL" id="JAQNSI010000485">
    <property type="protein sequence ID" value="MDC1902413.1"/>
    <property type="molecule type" value="Genomic_DNA"/>
</dbReference>
<name>A0A139JYR4_BACUN</name>
<dbReference type="Proteomes" id="UP000441711">
    <property type="component" value="Unassembled WGS sequence"/>
</dbReference>
<dbReference type="RefSeq" id="WP_061412365.1">
    <property type="nucleotide sequence ID" value="NZ_BAABXG010000002.1"/>
</dbReference>
<dbReference type="SUPFAM" id="SSF53756">
    <property type="entry name" value="UDP-Glycosyltransferase/glycogen phosphorylase"/>
    <property type="match status" value="1"/>
</dbReference>
<reference evidence="11 12" key="1">
    <citation type="submission" date="2018-08" db="EMBL/GenBank/DDBJ databases">
        <title>A genome reference for cultivated species of the human gut microbiota.</title>
        <authorList>
            <person name="Zou Y."/>
            <person name="Xue W."/>
            <person name="Luo G."/>
        </authorList>
    </citation>
    <scope>NUCLEOTIDE SEQUENCE [LARGE SCALE GENOMIC DNA]</scope>
    <source>
        <strain evidence="10 13">AM18-14LB</strain>
        <strain evidence="9 11">AM29-12AC</strain>
        <strain evidence="8 12">AM50-4</strain>
    </source>
</reference>
<evidence type="ECO:0000313" key="7">
    <source>
        <dbReference type="EMBL" id="MDC1902413.1"/>
    </source>
</evidence>
<dbReference type="Proteomes" id="UP000462376">
    <property type="component" value="Unassembled WGS sequence"/>
</dbReference>
<dbReference type="PANTHER" id="PTHR12526">
    <property type="entry name" value="GLYCOSYLTRANSFERASE"/>
    <property type="match status" value="1"/>
</dbReference>
<dbReference type="EMBL" id="WCUA01000045">
    <property type="protein sequence ID" value="KAB4181053.1"/>
    <property type="molecule type" value="Genomic_DNA"/>
</dbReference>
<dbReference type="EMBL" id="QSEE01000021">
    <property type="protein sequence ID" value="RGZ45461.1"/>
    <property type="molecule type" value="Genomic_DNA"/>
</dbReference>
<organism evidence="10 13">
    <name type="scientific">Bacteroides uniformis</name>
    <dbReference type="NCBI Taxonomy" id="820"/>
    <lineage>
        <taxon>Bacteria</taxon>
        <taxon>Pseudomonadati</taxon>
        <taxon>Bacteroidota</taxon>
        <taxon>Bacteroidia</taxon>
        <taxon>Bacteroidales</taxon>
        <taxon>Bacteroidaceae</taxon>
        <taxon>Bacteroides</taxon>
    </lineage>
</organism>
<dbReference type="InterPro" id="IPR001296">
    <property type="entry name" value="Glyco_trans_1"/>
</dbReference>
<evidence type="ECO:0000313" key="17">
    <source>
        <dbReference type="Proteomes" id="UP000442334"/>
    </source>
</evidence>
<evidence type="ECO:0000313" key="12">
    <source>
        <dbReference type="Proteomes" id="UP000283684"/>
    </source>
</evidence>
<dbReference type="Proteomes" id="UP000442334">
    <property type="component" value="Unassembled WGS sequence"/>
</dbReference>
<dbReference type="Proteomes" id="UP000283601">
    <property type="component" value="Unassembled WGS sequence"/>
</dbReference>
<sequence length="382" mass="44239">MDRILKIVYCNPALHVSGGGERVLTVKANYFAEKLGYEIHIVTTDGGKYPPFFTLHPSVKVHQLNINYDDYFSPCRRVWEFFHKRYLHKKRLNRCLNKIKPDITVIMTRREVGFIASMTDGSVKIAENHVDKSRYMDSMNPHLSKFLPMWLKRRYRENIIASLSKLDKFILLTHEDEKAWTELHNLAVIPNPLTIIPDGVSRCENKRVIAVGRYEHQKGFDLLLKAWKEVANTHKDWTMHIYGEGILRENLQKQLISLGLEDSCFLEHHTLQIGECFKTSSLFVLSSRFEGWGLVIVEAMAYGLPVVSFACPCGPKEIIVDGVDGFLVEPQNIKELACKISYVIENEEIRKTMGYQASVNVHRYDIERIVPRWVQLFEELTI</sequence>
<evidence type="ECO:0000313" key="9">
    <source>
        <dbReference type="EMBL" id="RHE25535.1"/>
    </source>
</evidence>
<evidence type="ECO:0000313" key="16">
    <source>
        <dbReference type="Proteomes" id="UP000441711"/>
    </source>
</evidence>
<dbReference type="EMBL" id="QRJL01000008">
    <property type="protein sequence ID" value="RHH29922.1"/>
    <property type="molecule type" value="Genomic_DNA"/>
</dbReference>
<dbReference type="Gene3D" id="3.40.50.2000">
    <property type="entry name" value="Glycogen Phosphorylase B"/>
    <property type="match status" value="2"/>
</dbReference>
<dbReference type="CDD" id="cd03820">
    <property type="entry name" value="GT4_AmsD-like"/>
    <property type="match status" value="1"/>
</dbReference>
<keyword evidence="10" id="KW-0808">Transferase</keyword>
<dbReference type="Proteomes" id="UP000438773">
    <property type="component" value="Unassembled WGS sequence"/>
</dbReference>
<dbReference type="PANTHER" id="PTHR12526:SF630">
    <property type="entry name" value="GLYCOSYLTRANSFERASE"/>
    <property type="match status" value="1"/>
</dbReference>
<evidence type="ECO:0000313" key="18">
    <source>
        <dbReference type="Proteomes" id="UP000462376"/>
    </source>
</evidence>
<dbReference type="EMBL" id="WCTM01000002">
    <property type="protein sequence ID" value="KAB4245220.1"/>
    <property type="molecule type" value="Genomic_DNA"/>
</dbReference>
<dbReference type="GO" id="GO:0016757">
    <property type="term" value="F:glycosyltransferase activity"/>
    <property type="evidence" value="ECO:0007669"/>
    <property type="project" value="InterPro"/>
</dbReference>
<reference evidence="7" key="3">
    <citation type="submission" date="2022-10" db="EMBL/GenBank/DDBJ databases">
        <title>Human gut microbiome strain richness.</title>
        <authorList>
            <person name="Chen-Liaw A."/>
        </authorList>
    </citation>
    <scope>NUCLEOTIDE SEQUENCE</scope>
    <source>
        <strain evidence="7">1001713st1_F9_1001713B170221_170320</strain>
    </source>
</reference>
<accession>A0A139JYR4</accession>
<evidence type="ECO:0000313" key="4">
    <source>
        <dbReference type="EMBL" id="KAB4181053.1"/>
    </source>
</evidence>
<dbReference type="Proteomes" id="UP001222603">
    <property type="component" value="Unassembled WGS sequence"/>
</dbReference>
<evidence type="ECO:0000313" key="13">
    <source>
        <dbReference type="Proteomes" id="UP000283766"/>
    </source>
</evidence>